<keyword evidence="6 8" id="KW-0503">Monooxygenase</keyword>
<dbReference type="EMBL" id="JAGPXC010000004">
    <property type="protein sequence ID" value="KAH6654776.1"/>
    <property type="molecule type" value="Genomic_DNA"/>
</dbReference>
<name>A0A9P8UMB4_9PEZI</name>
<keyword evidence="4 8" id="KW-0560">Oxidoreductase</keyword>
<sequence>MAQYGCEPVPRYPNNPLGIPFLLESAKALKEHRFLQLRAAQLETYGRTFQHQQFPETSMAILTVEPENIKAILSTKFEDWIIPKQRSRVFKIMLGSHSIFTINGPEWQHSRAMLRPAFVRNQISDLQCFDRHITKLIKRMPKDGSRFDLQSLFAMLTIDTISDFMFGQPTDVLGEAPASDVRLGASFDTGMLKVAMRRRLGWVTEIFPDPELGDLARFVSGYVDDFVAKRRRTGTMTSKEQYREYVFLDELLKSGEPDDVVRDHLISIFFAGRDTTTSVLTYLFYELSRRPDVVSKIREEISELEDDNPAWEQLKHLKYLNWAVKEALRLHPPVPSNSRAAVRDTVLPIGGGRDGKSPVFVPKDTLVYYQIWTVHRRKDIYGEDAEEFRPERWETLKPGHEYLPFNGGPRICIGQNFALTQMAMATFRLLQYFKTIERQDDRPAVLKVGINVSLLHGCWVSMTPA</sequence>
<keyword evidence="5 7" id="KW-0408">Iron</keyword>
<evidence type="ECO:0000313" key="9">
    <source>
        <dbReference type="EMBL" id="KAH6654776.1"/>
    </source>
</evidence>
<comment type="similarity">
    <text evidence="2 8">Belongs to the cytochrome P450 family.</text>
</comment>
<dbReference type="OrthoDB" id="1470350at2759"/>
<dbReference type="CDD" id="cd11063">
    <property type="entry name" value="CYP52"/>
    <property type="match status" value="1"/>
</dbReference>
<evidence type="ECO:0000256" key="2">
    <source>
        <dbReference type="ARBA" id="ARBA00010617"/>
    </source>
</evidence>
<proteinExistence type="inferred from homology"/>
<dbReference type="InterPro" id="IPR017972">
    <property type="entry name" value="Cyt_P450_CS"/>
</dbReference>
<dbReference type="InterPro" id="IPR036396">
    <property type="entry name" value="Cyt_P450_sf"/>
</dbReference>
<dbReference type="Proteomes" id="UP000758603">
    <property type="component" value="Unassembled WGS sequence"/>
</dbReference>
<comment type="cofactor">
    <cofactor evidence="1 7">
        <name>heme</name>
        <dbReference type="ChEBI" id="CHEBI:30413"/>
    </cofactor>
</comment>
<evidence type="ECO:0000256" key="6">
    <source>
        <dbReference type="ARBA" id="ARBA00023033"/>
    </source>
</evidence>
<dbReference type="GO" id="GO:0016705">
    <property type="term" value="F:oxidoreductase activity, acting on paired donors, with incorporation or reduction of molecular oxygen"/>
    <property type="evidence" value="ECO:0007669"/>
    <property type="project" value="InterPro"/>
</dbReference>
<evidence type="ECO:0000256" key="7">
    <source>
        <dbReference type="PIRSR" id="PIRSR602403-1"/>
    </source>
</evidence>
<dbReference type="PROSITE" id="PS00086">
    <property type="entry name" value="CYTOCHROME_P450"/>
    <property type="match status" value="1"/>
</dbReference>
<dbReference type="AlphaFoldDB" id="A0A9P8UMB4"/>
<dbReference type="Pfam" id="PF00067">
    <property type="entry name" value="p450"/>
    <property type="match status" value="1"/>
</dbReference>
<keyword evidence="3 7" id="KW-0479">Metal-binding</keyword>
<evidence type="ECO:0000256" key="1">
    <source>
        <dbReference type="ARBA" id="ARBA00001971"/>
    </source>
</evidence>
<dbReference type="PRINTS" id="PR00465">
    <property type="entry name" value="EP450IV"/>
</dbReference>
<gene>
    <name evidence="9" type="ORF">BKA67DRAFT_592755</name>
</gene>
<evidence type="ECO:0000256" key="5">
    <source>
        <dbReference type="ARBA" id="ARBA00023004"/>
    </source>
</evidence>
<feature type="binding site" description="axial binding residue" evidence="7">
    <location>
        <position position="412"/>
    </location>
    <ligand>
        <name>heme</name>
        <dbReference type="ChEBI" id="CHEBI:30413"/>
    </ligand>
    <ligandPart>
        <name>Fe</name>
        <dbReference type="ChEBI" id="CHEBI:18248"/>
    </ligandPart>
</feature>
<dbReference type="GO" id="GO:0004497">
    <property type="term" value="F:monooxygenase activity"/>
    <property type="evidence" value="ECO:0007669"/>
    <property type="project" value="UniProtKB-KW"/>
</dbReference>
<dbReference type="GeneID" id="70133756"/>
<organism evidence="9 10">
    <name type="scientific">Truncatella angustata</name>
    <dbReference type="NCBI Taxonomy" id="152316"/>
    <lineage>
        <taxon>Eukaryota</taxon>
        <taxon>Fungi</taxon>
        <taxon>Dikarya</taxon>
        <taxon>Ascomycota</taxon>
        <taxon>Pezizomycotina</taxon>
        <taxon>Sordariomycetes</taxon>
        <taxon>Xylariomycetidae</taxon>
        <taxon>Amphisphaeriales</taxon>
        <taxon>Sporocadaceae</taxon>
        <taxon>Truncatella</taxon>
    </lineage>
</organism>
<protein>
    <submittedName>
        <fullName evidence="9">Cytochrome P450</fullName>
    </submittedName>
</protein>
<dbReference type="GO" id="GO:0020037">
    <property type="term" value="F:heme binding"/>
    <property type="evidence" value="ECO:0007669"/>
    <property type="project" value="InterPro"/>
</dbReference>
<dbReference type="Gene3D" id="1.10.630.10">
    <property type="entry name" value="Cytochrome P450"/>
    <property type="match status" value="1"/>
</dbReference>
<dbReference type="RefSeq" id="XP_045959046.1">
    <property type="nucleotide sequence ID" value="XM_046104865.1"/>
</dbReference>
<keyword evidence="10" id="KW-1185">Reference proteome</keyword>
<dbReference type="InterPro" id="IPR047146">
    <property type="entry name" value="Cyt_P450_E_CYP52_fungi"/>
</dbReference>
<dbReference type="PANTHER" id="PTHR24287">
    <property type="entry name" value="P450, PUTATIVE (EUROFUNG)-RELATED"/>
    <property type="match status" value="1"/>
</dbReference>
<dbReference type="SUPFAM" id="SSF48264">
    <property type="entry name" value="Cytochrome P450"/>
    <property type="match status" value="1"/>
</dbReference>
<keyword evidence="7 8" id="KW-0349">Heme</keyword>
<evidence type="ECO:0000256" key="3">
    <source>
        <dbReference type="ARBA" id="ARBA00022723"/>
    </source>
</evidence>
<comment type="caution">
    <text evidence="9">The sequence shown here is derived from an EMBL/GenBank/DDBJ whole genome shotgun (WGS) entry which is preliminary data.</text>
</comment>
<dbReference type="PRINTS" id="PR00385">
    <property type="entry name" value="P450"/>
</dbReference>
<dbReference type="PANTHER" id="PTHR24287:SF17">
    <property type="entry name" value="P450, PUTATIVE (EUROFUNG)-RELATED"/>
    <property type="match status" value="1"/>
</dbReference>
<accession>A0A9P8UMB4</accession>
<dbReference type="GO" id="GO:0005506">
    <property type="term" value="F:iron ion binding"/>
    <property type="evidence" value="ECO:0007669"/>
    <property type="project" value="InterPro"/>
</dbReference>
<evidence type="ECO:0000256" key="8">
    <source>
        <dbReference type="RuleBase" id="RU000461"/>
    </source>
</evidence>
<dbReference type="InterPro" id="IPR002403">
    <property type="entry name" value="Cyt_P450_E_grp-IV"/>
</dbReference>
<evidence type="ECO:0000313" key="10">
    <source>
        <dbReference type="Proteomes" id="UP000758603"/>
    </source>
</evidence>
<dbReference type="InterPro" id="IPR001128">
    <property type="entry name" value="Cyt_P450"/>
</dbReference>
<evidence type="ECO:0000256" key="4">
    <source>
        <dbReference type="ARBA" id="ARBA00023002"/>
    </source>
</evidence>
<reference evidence="9" key="1">
    <citation type="journal article" date="2021" name="Nat. Commun.">
        <title>Genetic determinants of endophytism in the Arabidopsis root mycobiome.</title>
        <authorList>
            <person name="Mesny F."/>
            <person name="Miyauchi S."/>
            <person name="Thiergart T."/>
            <person name="Pickel B."/>
            <person name="Atanasova L."/>
            <person name="Karlsson M."/>
            <person name="Huettel B."/>
            <person name="Barry K.W."/>
            <person name="Haridas S."/>
            <person name="Chen C."/>
            <person name="Bauer D."/>
            <person name="Andreopoulos W."/>
            <person name="Pangilinan J."/>
            <person name="LaButti K."/>
            <person name="Riley R."/>
            <person name="Lipzen A."/>
            <person name="Clum A."/>
            <person name="Drula E."/>
            <person name="Henrissat B."/>
            <person name="Kohler A."/>
            <person name="Grigoriev I.V."/>
            <person name="Martin F.M."/>
            <person name="Hacquard S."/>
        </authorList>
    </citation>
    <scope>NUCLEOTIDE SEQUENCE</scope>
    <source>
        <strain evidence="9">MPI-SDFR-AT-0073</strain>
    </source>
</reference>